<name>A0AAD4KA60_9MUSC</name>
<dbReference type="GO" id="GO:0030943">
    <property type="term" value="F:mitochondrion targeting sequence binding"/>
    <property type="evidence" value="ECO:0007669"/>
    <property type="project" value="TreeGrafter"/>
</dbReference>
<dbReference type="InterPro" id="IPR022422">
    <property type="entry name" value="MAS20_rcpt_metazoan"/>
</dbReference>
<keyword evidence="6" id="KW-0653">Protein transport</keyword>
<gene>
    <name evidence="12" type="ORF">KR093_009677</name>
</gene>
<comment type="similarity">
    <text evidence="2 10">Belongs to the Tom20 family.</text>
</comment>
<dbReference type="InterPro" id="IPR002056">
    <property type="entry name" value="MAS20"/>
</dbReference>
<comment type="caution">
    <text evidence="12">The sequence shown here is derived from an EMBL/GenBank/DDBJ whole genome shotgun (WGS) entry which is preliminary data.</text>
</comment>
<protein>
    <recommendedName>
        <fullName evidence="14">Mitochondrial import receptor subunit TOM20 homolog</fullName>
    </recommendedName>
</protein>
<dbReference type="PRINTS" id="PR01989">
    <property type="entry name" value="EUOM20RECPTR"/>
</dbReference>
<evidence type="ECO:0000256" key="4">
    <source>
        <dbReference type="ARBA" id="ARBA00022692"/>
    </source>
</evidence>
<dbReference type="GO" id="GO:0005742">
    <property type="term" value="C:mitochondrial outer membrane translocase complex"/>
    <property type="evidence" value="ECO:0007669"/>
    <property type="project" value="UniProtKB-UniRule"/>
</dbReference>
<evidence type="ECO:0000313" key="12">
    <source>
        <dbReference type="EMBL" id="KAH8381631.1"/>
    </source>
</evidence>
<evidence type="ECO:0000256" key="7">
    <source>
        <dbReference type="ARBA" id="ARBA00022989"/>
    </source>
</evidence>
<dbReference type="SUPFAM" id="SSF47157">
    <property type="entry name" value="Mitochondrial import receptor subunit Tom20"/>
    <property type="match status" value="1"/>
</dbReference>
<dbReference type="Proteomes" id="UP001200034">
    <property type="component" value="Unassembled WGS sequence"/>
</dbReference>
<keyword evidence="9 10" id="KW-0472">Membrane</keyword>
<evidence type="ECO:0000256" key="1">
    <source>
        <dbReference type="ARBA" id="ARBA00004572"/>
    </source>
</evidence>
<dbReference type="GO" id="GO:0030150">
    <property type="term" value="P:protein import into mitochondrial matrix"/>
    <property type="evidence" value="ECO:0007669"/>
    <property type="project" value="TreeGrafter"/>
</dbReference>
<proteinExistence type="inferred from homology"/>
<dbReference type="PRINTS" id="PR00351">
    <property type="entry name" value="OM20RECEPTOR"/>
</dbReference>
<dbReference type="PANTHER" id="PTHR12430:SF0">
    <property type="entry name" value="TRANSLOCASE OF OUTER MITOCHONDRIAL MEMBRANE 20"/>
    <property type="match status" value="1"/>
</dbReference>
<keyword evidence="4" id="KW-0812">Transmembrane</keyword>
<dbReference type="GO" id="GO:0006605">
    <property type="term" value="P:protein targeting"/>
    <property type="evidence" value="ECO:0007669"/>
    <property type="project" value="InterPro"/>
</dbReference>
<evidence type="ECO:0000256" key="2">
    <source>
        <dbReference type="ARBA" id="ARBA00005792"/>
    </source>
</evidence>
<dbReference type="GO" id="GO:0006886">
    <property type="term" value="P:intracellular protein transport"/>
    <property type="evidence" value="ECO:0007669"/>
    <property type="project" value="InterPro"/>
</dbReference>
<dbReference type="PIRSF" id="PIRSF037707">
    <property type="entry name" value="MAS20_rcpt"/>
    <property type="match status" value="1"/>
</dbReference>
<comment type="subcellular location">
    <subcellularLocation>
        <location evidence="1">Mitochondrion outer membrane</location>
        <topology evidence="1">Single-pass membrane protein</topology>
    </subcellularLocation>
</comment>
<dbReference type="PANTHER" id="PTHR12430">
    <property type="entry name" value="MITOCHONDRIAL IMPORT RECEPTOR SUBUNIT TOM20"/>
    <property type="match status" value="1"/>
</dbReference>
<sequence>MIGILVTKTSFGILAGLASAAFVGYCVYFDKKRRCHPDYKKNIYERRRRNRKSSGSSGIPNLKDQKSIESYFMQEIHKGEVLITNGNFERAAEHLMNAIVVCNKPGKLLSVLQNTLPEEVFSLLVNKLNAYNLNAQRSHTMNDGFAPGLVVDDGSVE</sequence>
<feature type="region of interest" description="Disordered" evidence="11">
    <location>
        <begin position="41"/>
        <end position="62"/>
    </location>
</feature>
<keyword evidence="7" id="KW-1133">Transmembrane helix</keyword>
<evidence type="ECO:0000256" key="11">
    <source>
        <dbReference type="SAM" id="MobiDB-lite"/>
    </source>
</evidence>
<evidence type="ECO:0000256" key="9">
    <source>
        <dbReference type="ARBA" id="ARBA00023136"/>
    </source>
</evidence>
<evidence type="ECO:0000313" key="13">
    <source>
        <dbReference type="Proteomes" id="UP001200034"/>
    </source>
</evidence>
<evidence type="ECO:0000256" key="5">
    <source>
        <dbReference type="ARBA" id="ARBA00022787"/>
    </source>
</evidence>
<dbReference type="GO" id="GO:0016031">
    <property type="term" value="P:tRNA import into mitochondrion"/>
    <property type="evidence" value="ECO:0007669"/>
    <property type="project" value="TreeGrafter"/>
</dbReference>
<evidence type="ECO:0000256" key="10">
    <source>
        <dbReference type="PIRNR" id="PIRNR037707"/>
    </source>
</evidence>
<evidence type="ECO:0008006" key="14">
    <source>
        <dbReference type="Google" id="ProtNLM"/>
    </source>
</evidence>
<dbReference type="AlphaFoldDB" id="A0AAD4KA60"/>
<dbReference type="GO" id="GO:0008320">
    <property type="term" value="F:protein transmembrane transporter activity"/>
    <property type="evidence" value="ECO:0007669"/>
    <property type="project" value="TreeGrafter"/>
</dbReference>
<dbReference type="EMBL" id="JAJJHW010000824">
    <property type="protein sequence ID" value="KAH8381631.1"/>
    <property type="molecule type" value="Genomic_DNA"/>
</dbReference>
<evidence type="ECO:0000256" key="8">
    <source>
        <dbReference type="ARBA" id="ARBA00023128"/>
    </source>
</evidence>
<accession>A0AAD4KA60</accession>
<dbReference type="InterPro" id="IPR023392">
    <property type="entry name" value="Tom20_dom_sf"/>
</dbReference>
<evidence type="ECO:0000256" key="3">
    <source>
        <dbReference type="ARBA" id="ARBA00022448"/>
    </source>
</evidence>
<keyword evidence="3" id="KW-0813">Transport</keyword>
<dbReference type="Gene3D" id="1.20.960.10">
    <property type="entry name" value="Mitochondrial outer membrane translocase complex, subunit Tom20 domain"/>
    <property type="match status" value="1"/>
</dbReference>
<keyword evidence="5 10" id="KW-1000">Mitochondrion outer membrane</keyword>
<evidence type="ECO:0000256" key="6">
    <source>
        <dbReference type="ARBA" id="ARBA00022927"/>
    </source>
</evidence>
<organism evidence="12 13">
    <name type="scientific">Drosophila rubida</name>
    <dbReference type="NCBI Taxonomy" id="30044"/>
    <lineage>
        <taxon>Eukaryota</taxon>
        <taxon>Metazoa</taxon>
        <taxon>Ecdysozoa</taxon>
        <taxon>Arthropoda</taxon>
        <taxon>Hexapoda</taxon>
        <taxon>Insecta</taxon>
        <taxon>Pterygota</taxon>
        <taxon>Neoptera</taxon>
        <taxon>Endopterygota</taxon>
        <taxon>Diptera</taxon>
        <taxon>Brachycera</taxon>
        <taxon>Muscomorpha</taxon>
        <taxon>Ephydroidea</taxon>
        <taxon>Drosophilidae</taxon>
        <taxon>Drosophila</taxon>
    </lineage>
</organism>
<keyword evidence="8 10" id="KW-0496">Mitochondrion</keyword>
<reference evidence="12" key="1">
    <citation type="journal article" date="2021" name="Mol. Ecol. Resour.">
        <title>Phylogenomic analyses of the genus Drosophila reveals genomic signals of climate adaptation.</title>
        <authorList>
            <person name="Li F."/>
            <person name="Rane R.V."/>
            <person name="Luria V."/>
            <person name="Xiong Z."/>
            <person name="Chen J."/>
            <person name="Li Z."/>
            <person name="Catullo R.A."/>
            <person name="Griffin P.C."/>
            <person name="Schiffer M."/>
            <person name="Pearce S."/>
            <person name="Lee S.F."/>
            <person name="McElroy K."/>
            <person name="Stocker A."/>
            <person name="Shirriffs J."/>
            <person name="Cockerell F."/>
            <person name="Coppin C."/>
            <person name="Sgro C.M."/>
            <person name="Karger A."/>
            <person name="Cain J.W."/>
            <person name="Weber J.A."/>
            <person name="Santpere G."/>
            <person name="Kirschner M.W."/>
            <person name="Hoffmann A.A."/>
            <person name="Oakeshott J.G."/>
            <person name="Zhang G."/>
        </authorList>
    </citation>
    <scope>NUCLEOTIDE SEQUENCE</scope>
    <source>
        <strain evidence="12">BGI-SZ-2011g</strain>
    </source>
</reference>
<dbReference type="Pfam" id="PF02064">
    <property type="entry name" value="MAS20"/>
    <property type="match status" value="1"/>
</dbReference>
<keyword evidence="13" id="KW-1185">Reference proteome</keyword>